<evidence type="ECO:0000256" key="1">
    <source>
        <dbReference type="ARBA" id="ARBA00022729"/>
    </source>
</evidence>
<reference evidence="4 5" key="1">
    <citation type="submission" date="2020-08" db="EMBL/GenBank/DDBJ databases">
        <title>Sequencing the genomes of 1000 actinobacteria strains.</title>
        <authorList>
            <person name="Klenk H.-P."/>
        </authorList>
    </citation>
    <scope>NUCLEOTIDE SEQUENCE [LARGE SCALE GENOMIC DNA]</scope>
    <source>
        <strain evidence="4 5">DSM 102122</strain>
    </source>
</reference>
<dbReference type="PROSITE" id="PS51257">
    <property type="entry name" value="PROKAR_LIPOPROTEIN"/>
    <property type="match status" value="1"/>
</dbReference>
<feature type="signal peptide" evidence="2">
    <location>
        <begin position="1"/>
        <end position="21"/>
    </location>
</feature>
<dbReference type="EMBL" id="JACHMM010000001">
    <property type="protein sequence ID" value="MBB5788837.1"/>
    <property type="molecule type" value="Genomic_DNA"/>
</dbReference>
<comment type="caution">
    <text evidence="4">The sequence shown here is derived from an EMBL/GenBank/DDBJ whole genome shotgun (WGS) entry which is preliminary data.</text>
</comment>
<dbReference type="PANTHER" id="PTHR30290:SF38">
    <property type="entry name" value="D,D-DIPEPTIDE-BINDING PERIPLASMIC PROTEIN DDPA-RELATED"/>
    <property type="match status" value="1"/>
</dbReference>
<evidence type="ECO:0000313" key="4">
    <source>
        <dbReference type="EMBL" id="MBB5788837.1"/>
    </source>
</evidence>
<evidence type="ECO:0000259" key="3">
    <source>
        <dbReference type="Pfam" id="PF00496"/>
    </source>
</evidence>
<evidence type="ECO:0000313" key="5">
    <source>
        <dbReference type="Proteomes" id="UP000542813"/>
    </source>
</evidence>
<protein>
    <submittedName>
        <fullName evidence="4">Peptide/nickel transport system substrate-binding protein</fullName>
    </submittedName>
</protein>
<feature type="domain" description="Solute-binding protein family 5" evidence="3">
    <location>
        <begin position="89"/>
        <end position="444"/>
    </location>
</feature>
<keyword evidence="5" id="KW-1185">Reference proteome</keyword>
<dbReference type="GO" id="GO:0015833">
    <property type="term" value="P:peptide transport"/>
    <property type="evidence" value="ECO:0007669"/>
    <property type="project" value="TreeGrafter"/>
</dbReference>
<keyword evidence="1 2" id="KW-0732">Signal</keyword>
<dbReference type="InterPro" id="IPR000914">
    <property type="entry name" value="SBP_5_dom"/>
</dbReference>
<dbReference type="Gene3D" id="3.40.190.10">
    <property type="entry name" value="Periplasmic binding protein-like II"/>
    <property type="match status" value="1"/>
</dbReference>
<feature type="chain" id="PRO_5039058132" evidence="2">
    <location>
        <begin position="22"/>
        <end position="527"/>
    </location>
</feature>
<dbReference type="PIRSF" id="PIRSF002741">
    <property type="entry name" value="MppA"/>
    <property type="match status" value="1"/>
</dbReference>
<sequence length="527" mass="55777">MARRPLALLALALAGALAIGACSGGSDDGAPAAGDGAPAAGDGPEGTLVVAAAEEPETLDFMASTQGNVHFRTINVVETLFAFDDEWAPQPLLADTVEASPDLTTYTITLRNVKLHNGDPLTSADVVASLERWMEVDGRAAGWMTGLESLEATDDTTVVFTFSVPKPLLPSYLATTTTGIIAASAAEAAGTGVLEPEQLIGTGPFMIDHWESGVELVLKAFPDYVPPEGEPSGHAGAREAGVEEIVYRPVLDESARLAGLQTGEFNYVESLPLDQLDIIESTDGVEVTPRIVGSVAAYLNTQDPVIGDPAMRRALLVALNMDEIAASLGPDELWELSPAIPSSGTRFASDAGTDDWNAGDPDRARSMAEQAGYDGEPLVVITTSTPATYRMAILLEEQLEKAGFTVEPQLMETAAMQERRSQPDGWHIAMGQINNVPDATQLSALSCGNTVGAYCSEEMNGLVSAFSSATSDSDLTAAHDAIQELFYQDLPYIKGPEVSDLNATYHLADFDPTKLNVPHLWNARLTQ</sequence>
<gene>
    <name evidence="4" type="ORF">HD601_003412</name>
</gene>
<dbReference type="PANTHER" id="PTHR30290">
    <property type="entry name" value="PERIPLASMIC BINDING COMPONENT OF ABC TRANSPORTER"/>
    <property type="match status" value="1"/>
</dbReference>
<dbReference type="RefSeq" id="WP_184823763.1">
    <property type="nucleotide sequence ID" value="NZ_JACHMM010000001.1"/>
</dbReference>
<dbReference type="Gene3D" id="3.10.105.10">
    <property type="entry name" value="Dipeptide-binding Protein, Domain 3"/>
    <property type="match status" value="1"/>
</dbReference>
<proteinExistence type="predicted"/>
<dbReference type="InterPro" id="IPR030678">
    <property type="entry name" value="Peptide/Ni-bd"/>
</dbReference>
<accession>A0A7W9GRQ2</accession>
<dbReference type="Pfam" id="PF00496">
    <property type="entry name" value="SBP_bac_5"/>
    <property type="match status" value="1"/>
</dbReference>
<dbReference type="AlphaFoldDB" id="A0A7W9GRQ2"/>
<dbReference type="GO" id="GO:1904680">
    <property type="term" value="F:peptide transmembrane transporter activity"/>
    <property type="evidence" value="ECO:0007669"/>
    <property type="project" value="TreeGrafter"/>
</dbReference>
<dbReference type="GO" id="GO:0043190">
    <property type="term" value="C:ATP-binding cassette (ABC) transporter complex"/>
    <property type="evidence" value="ECO:0007669"/>
    <property type="project" value="InterPro"/>
</dbReference>
<name>A0A7W9GRQ2_9ACTN</name>
<dbReference type="Proteomes" id="UP000542813">
    <property type="component" value="Unassembled WGS sequence"/>
</dbReference>
<organism evidence="4 5">
    <name type="scientific">Jiangella mangrovi</name>
    <dbReference type="NCBI Taxonomy" id="1524084"/>
    <lineage>
        <taxon>Bacteria</taxon>
        <taxon>Bacillati</taxon>
        <taxon>Actinomycetota</taxon>
        <taxon>Actinomycetes</taxon>
        <taxon>Jiangellales</taxon>
        <taxon>Jiangellaceae</taxon>
        <taxon>Jiangella</taxon>
    </lineage>
</organism>
<dbReference type="InterPro" id="IPR039424">
    <property type="entry name" value="SBP_5"/>
</dbReference>
<dbReference type="GO" id="GO:0042597">
    <property type="term" value="C:periplasmic space"/>
    <property type="evidence" value="ECO:0007669"/>
    <property type="project" value="UniProtKB-ARBA"/>
</dbReference>
<evidence type="ECO:0000256" key="2">
    <source>
        <dbReference type="SAM" id="SignalP"/>
    </source>
</evidence>
<dbReference type="SUPFAM" id="SSF53850">
    <property type="entry name" value="Periplasmic binding protein-like II"/>
    <property type="match status" value="1"/>
</dbReference>